<accession>A0A4Q1RD63</accession>
<dbReference type="Proteomes" id="UP000290106">
    <property type="component" value="Unassembled WGS sequence"/>
</dbReference>
<dbReference type="RefSeq" id="WP_129259664.1">
    <property type="nucleotide sequence ID" value="NZ_SDKC01000002.1"/>
</dbReference>
<dbReference type="AlphaFoldDB" id="A0A4Q1RD63"/>
<organism evidence="1 2">
    <name type="scientific">Blautia faecicola</name>
    <dbReference type="NCBI Taxonomy" id="2509240"/>
    <lineage>
        <taxon>Bacteria</taxon>
        <taxon>Bacillati</taxon>
        <taxon>Bacillota</taxon>
        <taxon>Clostridia</taxon>
        <taxon>Lachnospirales</taxon>
        <taxon>Lachnospiraceae</taxon>
        <taxon>Blautia</taxon>
    </lineage>
</organism>
<evidence type="ECO:0000313" key="2">
    <source>
        <dbReference type="Proteomes" id="UP000290106"/>
    </source>
</evidence>
<sequence length="427" mass="48096">MGKLTLSDKFFVEGKELEDFENILKQIDDSTEFLRISGGNIGFAYYLNASFMKEAYKVLLITQKELLSFEQGLLNFKVSETNMYPVPSIGYISKQNVNEQLCEESFDTAGYVTYLNGYVTYISGGALSSLMTRSGICGEQSSKKSIFLTQAMCEALTKTNPRVTVVTRKMLNEEGRYDRKIFAFLSEKYIPIPQRTIIRAIKALLKDGKFGSSEINRWYVDHDFTSIHIEFPEVGEEFSDISGLKDTVVPGIVLMSSDTGKSSFIIRGTYRLKGCNRYVIVDEYARKHIGTITSEEILTDCDREIMVNFRKLPEELARKMGQLIGNGHLVEKALRDSLIKLGIRKIIGKTRFAQLLEQLNAEIDQAAIYSEYDVAILIMGLADRLEGLPKSLLQPVAKATGRAPFITLSGNDEDNEELILMPEEESE</sequence>
<dbReference type="EMBL" id="SDKC01000002">
    <property type="protein sequence ID" value="RXS72547.1"/>
    <property type="molecule type" value="Genomic_DNA"/>
</dbReference>
<evidence type="ECO:0000313" key="1">
    <source>
        <dbReference type="EMBL" id="RXS72547.1"/>
    </source>
</evidence>
<name>A0A4Q1RD63_9FIRM</name>
<keyword evidence="2" id="KW-1185">Reference proteome</keyword>
<dbReference type="OrthoDB" id="9858744at2"/>
<comment type="caution">
    <text evidence="1">The sequence shown here is derived from an EMBL/GenBank/DDBJ whole genome shotgun (WGS) entry which is preliminary data.</text>
</comment>
<protein>
    <submittedName>
        <fullName evidence="1">Uncharacterized protein</fullName>
    </submittedName>
</protein>
<reference evidence="1 2" key="1">
    <citation type="submission" date="2019-01" db="EMBL/GenBank/DDBJ databases">
        <title>Blautia sp. nov. KGMB01111 isolated human feces.</title>
        <authorList>
            <person name="Park J.-E."/>
            <person name="Kim J.-S."/>
            <person name="Park S.-H."/>
        </authorList>
    </citation>
    <scope>NUCLEOTIDE SEQUENCE [LARGE SCALE GENOMIC DNA]</scope>
    <source>
        <strain evidence="1 2">KGMB01111</strain>
    </source>
</reference>
<proteinExistence type="predicted"/>
<gene>
    <name evidence="1" type="ORF">ETP43_16335</name>
</gene>